<dbReference type="Pfam" id="PF05920">
    <property type="entry name" value="Homeobox_KN"/>
    <property type="match status" value="1"/>
</dbReference>
<gene>
    <name evidence="12" type="ORF">LUA448_LOCUS31074</name>
</gene>
<evidence type="ECO:0000256" key="6">
    <source>
        <dbReference type="ARBA" id="ARBA00023204"/>
    </source>
</evidence>
<dbReference type="GO" id="GO:0003677">
    <property type="term" value="F:DNA binding"/>
    <property type="evidence" value="ECO:0007669"/>
    <property type="project" value="UniProtKB-UniRule"/>
</dbReference>
<protein>
    <recommendedName>
        <fullName evidence="14">Homeobox domain-containing protein</fullName>
    </recommendedName>
</protein>
<evidence type="ECO:0000313" key="13">
    <source>
        <dbReference type="Proteomes" id="UP000663833"/>
    </source>
</evidence>
<dbReference type="PROSITE" id="PS50071">
    <property type="entry name" value="HOMEOBOX_2"/>
    <property type="match status" value="1"/>
</dbReference>
<dbReference type="InterPro" id="IPR009057">
    <property type="entry name" value="Homeodomain-like_sf"/>
</dbReference>
<dbReference type="AlphaFoldDB" id="A0A818NXB8"/>
<dbReference type="GO" id="GO:0070531">
    <property type="term" value="C:BRCA1-A complex"/>
    <property type="evidence" value="ECO:0007669"/>
    <property type="project" value="TreeGrafter"/>
</dbReference>
<evidence type="ECO:0000256" key="7">
    <source>
        <dbReference type="ARBA" id="ARBA00023242"/>
    </source>
</evidence>
<dbReference type="Proteomes" id="UP000663833">
    <property type="component" value="Unassembled WGS sequence"/>
</dbReference>
<dbReference type="InterPro" id="IPR001356">
    <property type="entry name" value="HD"/>
</dbReference>
<dbReference type="PROSITE" id="PS50172">
    <property type="entry name" value="BRCT"/>
    <property type="match status" value="2"/>
</dbReference>
<keyword evidence="3" id="KW-0227">DNA damage</keyword>
<evidence type="ECO:0000256" key="1">
    <source>
        <dbReference type="ARBA" id="ARBA00004123"/>
    </source>
</evidence>
<feature type="domain" description="BRCT" evidence="11">
    <location>
        <begin position="296"/>
        <end position="383"/>
    </location>
</feature>
<dbReference type="Gene3D" id="3.80.10.10">
    <property type="entry name" value="Ribonuclease Inhibitor"/>
    <property type="match status" value="1"/>
</dbReference>
<evidence type="ECO:0000259" key="10">
    <source>
        <dbReference type="PROSITE" id="PS50071"/>
    </source>
</evidence>
<keyword evidence="4 8" id="KW-0238">DNA-binding</keyword>
<dbReference type="SMART" id="SM00389">
    <property type="entry name" value="HOX"/>
    <property type="match status" value="1"/>
</dbReference>
<comment type="subcellular location">
    <subcellularLocation>
        <location evidence="1 8">Nucleus</location>
    </subcellularLocation>
</comment>
<keyword evidence="6" id="KW-0234">DNA repair</keyword>
<proteinExistence type="predicted"/>
<dbReference type="InterPro" id="IPR032675">
    <property type="entry name" value="LRR_dom_sf"/>
</dbReference>
<evidence type="ECO:0000256" key="3">
    <source>
        <dbReference type="ARBA" id="ARBA00022763"/>
    </source>
</evidence>
<dbReference type="Pfam" id="PF00533">
    <property type="entry name" value="BRCT"/>
    <property type="match status" value="1"/>
</dbReference>
<dbReference type="PANTHER" id="PTHR13763">
    <property type="entry name" value="BREAST CANCER TYPE 1 SUSCEPTIBILITY PROTEIN BRCA1"/>
    <property type="match status" value="1"/>
</dbReference>
<dbReference type="EMBL" id="CAJNYD010004633">
    <property type="protein sequence ID" value="CAF3613964.1"/>
    <property type="molecule type" value="Genomic_DNA"/>
</dbReference>
<evidence type="ECO:0000256" key="2">
    <source>
        <dbReference type="ARBA" id="ARBA00022737"/>
    </source>
</evidence>
<sequence length="952" mass="111390">MLHQQSFSSTGEDEMLFDDTTPVTFGENKKSNCKGNKPDLSTQNSNDDKLSTLFNTTGREKNSTGPLKHWLFEHQHHPYPNETDKQELMEKTKMSLSQITVWFTNARVKMRKENKLPLNIYSKKKKKKQQDDSFHLDDTLSPPLSTQNLSFNELSTSFDNEYTSDGNHEDTYASHHVIACPSTEKHVVMAYSCLTYEQVIEIQRFVSLFPNKIKLSNCVDEHTTHLIVGNEEKPLLCPLTIKLFQAIARHLFVLTHRWISECLKQNQLIDATLFEIRGDLPFGEYHDGMRHSRLSKHQNLFQHCQFFILCDGCQEKMSKTELAALIHLCNGTLLNTLPIATPNDPSILTIVLCDKLLPFESSKQQHLLERSRANGVNYLSPEWNLVHKTKLLKTQFEDLSNELIYEIFDYFDYFYIYEIFSKLNLRFQSLLIDTSLRLKIKLSSISKSILQNQYKSIIYTRRSQIISLNISKYFLEYFPLNLFPSLQCLTIQQIQFYQILLLINHLNCLANFSSLTIQTSDYFQDENSIYLAIFRLAKLKFCKLTFPSGGQRIPLPLAIDQCQTLECLVLNGHCRLDQLISILSYVPKLHHLACEQLSGSEYIDITRIPENLTSISLTPYRISFNELKLLLTSKISFKLKKLRIKIFNNETFFHAEQWEELILNYMPCLHSFDLQYTGLIDECCQLNLIAPFHSKFWIDRQWSFDYYYHSYGCDDLNYLTFFSIVPYRSNHYTLYEPLHNDICESFQNNSINFARHLTIHRCVEFDKYSIRFSRVTKLTLKNNSIKKNASFMKNINSLVPLIQITDLDIKNNNLSIIQLSKILCLLPNLQSLSLSNTSLFHSKHNTTVNLSSRNNKITKLIIDDDDDEWDIKHIQFLLRLFPYLQYLEIGIDENNLDDILQYLLLKFKSLFSLFLLNVNHEATKKIETFIKSENLIHDYTIEHIRGGLYLWW</sequence>
<dbReference type="GO" id="GO:0000724">
    <property type="term" value="P:double-strand break repair via homologous recombination"/>
    <property type="evidence" value="ECO:0007669"/>
    <property type="project" value="TreeGrafter"/>
</dbReference>
<feature type="compositionally biased region" description="Polar residues" evidence="9">
    <location>
        <begin position="1"/>
        <end position="10"/>
    </location>
</feature>
<evidence type="ECO:0008006" key="14">
    <source>
        <dbReference type="Google" id="ProtNLM"/>
    </source>
</evidence>
<dbReference type="CDD" id="cd00086">
    <property type="entry name" value="homeodomain"/>
    <property type="match status" value="1"/>
</dbReference>
<feature type="DNA-binding region" description="Homeobox" evidence="8">
    <location>
        <begin position="74"/>
        <end position="114"/>
    </location>
</feature>
<keyword evidence="2" id="KW-0677">Repeat</keyword>
<keyword evidence="5 8" id="KW-0371">Homeobox</keyword>
<evidence type="ECO:0000256" key="9">
    <source>
        <dbReference type="SAM" id="MobiDB-lite"/>
    </source>
</evidence>
<organism evidence="12 13">
    <name type="scientific">Rotaria socialis</name>
    <dbReference type="NCBI Taxonomy" id="392032"/>
    <lineage>
        <taxon>Eukaryota</taxon>
        <taxon>Metazoa</taxon>
        <taxon>Spiralia</taxon>
        <taxon>Gnathifera</taxon>
        <taxon>Rotifera</taxon>
        <taxon>Eurotatoria</taxon>
        <taxon>Bdelloidea</taxon>
        <taxon>Philodinida</taxon>
        <taxon>Philodinidae</taxon>
        <taxon>Rotaria</taxon>
    </lineage>
</organism>
<dbReference type="GO" id="GO:0045944">
    <property type="term" value="P:positive regulation of transcription by RNA polymerase II"/>
    <property type="evidence" value="ECO:0007669"/>
    <property type="project" value="TreeGrafter"/>
</dbReference>
<comment type="caution">
    <text evidence="12">The sequence shown here is derived from an EMBL/GenBank/DDBJ whole genome shotgun (WGS) entry which is preliminary data.</text>
</comment>
<feature type="domain" description="BRCT" evidence="11">
    <location>
        <begin position="201"/>
        <end position="276"/>
    </location>
</feature>
<dbReference type="Gene3D" id="3.40.50.10190">
    <property type="entry name" value="BRCT domain"/>
    <property type="match status" value="1"/>
</dbReference>
<dbReference type="InterPro" id="IPR036420">
    <property type="entry name" value="BRCT_dom_sf"/>
</dbReference>
<dbReference type="SUPFAM" id="SSF52047">
    <property type="entry name" value="RNI-like"/>
    <property type="match status" value="1"/>
</dbReference>
<keyword evidence="7 8" id="KW-0539">Nucleus</keyword>
<dbReference type="Gene3D" id="1.10.10.60">
    <property type="entry name" value="Homeodomain-like"/>
    <property type="match status" value="1"/>
</dbReference>
<dbReference type="InterPro" id="IPR008422">
    <property type="entry name" value="KN_HD"/>
</dbReference>
<dbReference type="GO" id="GO:0031436">
    <property type="term" value="C:BRCA1-BARD1 complex"/>
    <property type="evidence" value="ECO:0007669"/>
    <property type="project" value="TreeGrafter"/>
</dbReference>
<dbReference type="SUPFAM" id="SSF52113">
    <property type="entry name" value="BRCT domain"/>
    <property type="match status" value="2"/>
</dbReference>
<accession>A0A818NXB8</accession>
<name>A0A818NXB8_9BILA</name>
<dbReference type="InterPro" id="IPR031099">
    <property type="entry name" value="BRCA1-associated"/>
</dbReference>
<evidence type="ECO:0000259" key="11">
    <source>
        <dbReference type="PROSITE" id="PS50172"/>
    </source>
</evidence>
<reference evidence="12" key="1">
    <citation type="submission" date="2021-02" db="EMBL/GenBank/DDBJ databases">
        <authorList>
            <person name="Nowell W R."/>
        </authorList>
    </citation>
    <scope>NUCLEOTIDE SEQUENCE</scope>
</reference>
<feature type="domain" description="Homeobox" evidence="10">
    <location>
        <begin position="72"/>
        <end position="113"/>
    </location>
</feature>
<feature type="region of interest" description="Disordered" evidence="9">
    <location>
        <begin position="1"/>
        <end position="65"/>
    </location>
</feature>
<dbReference type="PANTHER" id="PTHR13763:SF0">
    <property type="entry name" value="BREAST CANCER TYPE 1 SUSCEPTIBILITY PROTEIN"/>
    <property type="match status" value="1"/>
</dbReference>
<evidence type="ECO:0000313" key="12">
    <source>
        <dbReference type="EMBL" id="CAF3613964.1"/>
    </source>
</evidence>
<evidence type="ECO:0000256" key="8">
    <source>
        <dbReference type="PROSITE-ProRule" id="PRU00108"/>
    </source>
</evidence>
<dbReference type="SUPFAM" id="SSF46689">
    <property type="entry name" value="Homeodomain-like"/>
    <property type="match status" value="1"/>
</dbReference>
<evidence type="ECO:0000256" key="5">
    <source>
        <dbReference type="ARBA" id="ARBA00023155"/>
    </source>
</evidence>
<evidence type="ECO:0000256" key="4">
    <source>
        <dbReference type="ARBA" id="ARBA00023125"/>
    </source>
</evidence>
<dbReference type="InterPro" id="IPR001357">
    <property type="entry name" value="BRCT_dom"/>
</dbReference>
<dbReference type="GO" id="GO:0004842">
    <property type="term" value="F:ubiquitin-protein transferase activity"/>
    <property type="evidence" value="ECO:0007669"/>
    <property type="project" value="TreeGrafter"/>
</dbReference>